<reference evidence="2" key="2">
    <citation type="submission" date="2020-11" db="EMBL/GenBank/DDBJ databases">
        <authorList>
            <person name="McCartney M.A."/>
            <person name="Auch B."/>
            <person name="Kono T."/>
            <person name="Mallez S."/>
            <person name="Becker A."/>
            <person name="Gohl D.M."/>
            <person name="Silverstein K.A.T."/>
            <person name="Koren S."/>
            <person name="Bechman K.B."/>
            <person name="Herman A."/>
            <person name="Abrahante J.E."/>
            <person name="Garbe J."/>
        </authorList>
    </citation>
    <scope>NUCLEOTIDE SEQUENCE</scope>
    <source>
        <strain evidence="2">Duluth1</strain>
        <tissue evidence="2">Whole animal</tissue>
    </source>
</reference>
<name>A0A9D4DJ24_DREPO</name>
<accession>A0A9D4DJ24</accession>
<reference evidence="2" key="1">
    <citation type="journal article" date="2019" name="bioRxiv">
        <title>The Genome of the Zebra Mussel, Dreissena polymorpha: A Resource for Invasive Species Research.</title>
        <authorList>
            <person name="McCartney M.A."/>
            <person name="Auch B."/>
            <person name="Kono T."/>
            <person name="Mallez S."/>
            <person name="Zhang Y."/>
            <person name="Obille A."/>
            <person name="Becker A."/>
            <person name="Abrahante J.E."/>
            <person name="Garbe J."/>
            <person name="Badalamenti J.P."/>
            <person name="Herman A."/>
            <person name="Mangelson H."/>
            <person name="Liachko I."/>
            <person name="Sullivan S."/>
            <person name="Sone E.D."/>
            <person name="Koren S."/>
            <person name="Silverstein K.A.T."/>
            <person name="Beckman K.B."/>
            <person name="Gohl D.M."/>
        </authorList>
    </citation>
    <scope>NUCLEOTIDE SEQUENCE</scope>
    <source>
        <strain evidence="2">Duluth1</strain>
        <tissue evidence="2">Whole animal</tissue>
    </source>
</reference>
<dbReference type="AlphaFoldDB" id="A0A9D4DJ24"/>
<evidence type="ECO:0000313" key="2">
    <source>
        <dbReference type="EMBL" id="KAH3750572.1"/>
    </source>
</evidence>
<comment type="caution">
    <text evidence="2">The sequence shown here is derived from an EMBL/GenBank/DDBJ whole genome shotgun (WGS) entry which is preliminary data.</text>
</comment>
<keyword evidence="3" id="KW-1185">Reference proteome</keyword>
<proteinExistence type="predicted"/>
<dbReference type="Proteomes" id="UP000828390">
    <property type="component" value="Unassembled WGS sequence"/>
</dbReference>
<organism evidence="2 3">
    <name type="scientific">Dreissena polymorpha</name>
    <name type="common">Zebra mussel</name>
    <name type="synonym">Mytilus polymorpha</name>
    <dbReference type="NCBI Taxonomy" id="45954"/>
    <lineage>
        <taxon>Eukaryota</taxon>
        <taxon>Metazoa</taxon>
        <taxon>Spiralia</taxon>
        <taxon>Lophotrochozoa</taxon>
        <taxon>Mollusca</taxon>
        <taxon>Bivalvia</taxon>
        <taxon>Autobranchia</taxon>
        <taxon>Heteroconchia</taxon>
        <taxon>Euheterodonta</taxon>
        <taxon>Imparidentia</taxon>
        <taxon>Neoheterodontei</taxon>
        <taxon>Myida</taxon>
        <taxon>Dreissenoidea</taxon>
        <taxon>Dreissenidae</taxon>
        <taxon>Dreissena</taxon>
    </lineage>
</organism>
<gene>
    <name evidence="2" type="ORF">DPMN_185099</name>
</gene>
<feature type="region of interest" description="Disordered" evidence="1">
    <location>
        <begin position="1"/>
        <end position="29"/>
    </location>
</feature>
<evidence type="ECO:0000313" key="3">
    <source>
        <dbReference type="Proteomes" id="UP000828390"/>
    </source>
</evidence>
<protein>
    <submittedName>
        <fullName evidence="2">Uncharacterized protein</fullName>
    </submittedName>
</protein>
<sequence>MYRSDYLPHSTCPADSWSSGSSPRDRSSPTCKCRPLGSWVWECWSPQCSSSPQNRGPWAVRAHLSRSTSPL</sequence>
<evidence type="ECO:0000256" key="1">
    <source>
        <dbReference type="SAM" id="MobiDB-lite"/>
    </source>
</evidence>
<dbReference type="EMBL" id="JAIWYP010000010">
    <property type="protein sequence ID" value="KAH3750572.1"/>
    <property type="molecule type" value="Genomic_DNA"/>
</dbReference>